<proteinExistence type="predicted"/>
<sequence length="81" mass="9307">GPEGGDKGGDIIATGTPEEIAQVKNNRLLLKYTHTVDSRYLEFDGTMEKIRVNRSSTQEELRRYRKCGLFNNERETTRAKF</sequence>
<dbReference type="RefSeq" id="WP_237731737.1">
    <property type="nucleotide sequence ID" value="NZ_CAHJWF010000564.1"/>
</dbReference>
<evidence type="ECO:0000313" key="2">
    <source>
        <dbReference type="Proteomes" id="UP000626656"/>
    </source>
</evidence>
<protein>
    <submittedName>
        <fullName evidence="1">Excinuclease ABC subunit A</fullName>
    </submittedName>
</protein>
<evidence type="ECO:0000313" key="1">
    <source>
        <dbReference type="EMBL" id="CAB5508226.1"/>
    </source>
</evidence>
<name>A0ABM8MBR2_9GAMM</name>
<dbReference type="Proteomes" id="UP000626656">
    <property type="component" value="Unassembled WGS sequence"/>
</dbReference>
<dbReference type="EMBL" id="CAHJWF010000564">
    <property type="protein sequence ID" value="CAB5508226.1"/>
    <property type="molecule type" value="Genomic_DNA"/>
</dbReference>
<organism evidence="1 2">
    <name type="scientific">Bathymodiolus thermophilus thioautotrophic gill symbiont</name>
    <dbReference type="NCBI Taxonomy" id="2360"/>
    <lineage>
        <taxon>Bacteria</taxon>
        <taxon>Pseudomonadati</taxon>
        <taxon>Pseudomonadota</taxon>
        <taxon>Gammaproteobacteria</taxon>
        <taxon>sulfur-oxidizing symbionts</taxon>
    </lineage>
</organism>
<feature type="non-terminal residue" evidence="1">
    <location>
        <position position="1"/>
    </location>
</feature>
<reference evidence="1 2" key="1">
    <citation type="submission" date="2020-05" db="EMBL/GenBank/DDBJ databases">
        <authorList>
            <person name="Petersen J."/>
            <person name="Sayavedra L."/>
        </authorList>
    </citation>
    <scope>NUCLEOTIDE SEQUENCE [LARGE SCALE GENOMIC DNA]</scope>
    <source>
        <strain evidence="1">B azoricus SOX ET2 1586I</strain>
    </source>
</reference>
<comment type="caution">
    <text evidence="1">The sequence shown here is derived from an EMBL/GenBank/DDBJ whole genome shotgun (WGS) entry which is preliminary data.</text>
</comment>
<keyword evidence="2" id="KW-1185">Reference proteome</keyword>
<gene>
    <name evidence="1" type="ORF">AZO1586I_2501</name>
</gene>
<accession>A0ABM8MBR2</accession>